<dbReference type="RefSeq" id="WP_302715268.1">
    <property type="nucleotide sequence ID" value="NZ_JAULRT010000062.1"/>
</dbReference>
<dbReference type="Pfam" id="PF00326">
    <property type="entry name" value="Peptidase_S9"/>
    <property type="match status" value="1"/>
</dbReference>
<evidence type="ECO:0000313" key="5">
    <source>
        <dbReference type="Proteomes" id="UP001168380"/>
    </source>
</evidence>
<evidence type="ECO:0000256" key="2">
    <source>
        <dbReference type="SAM" id="SignalP"/>
    </source>
</evidence>
<feature type="chain" id="PRO_5045527257" evidence="2">
    <location>
        <begin position="22"/>
        <end position="658"/>
    </location>
</feature>
<dbReference type="PANTHER" id="PTHR42776">
    <property type="entry name" value="SERINE PEPTIDASE S9 FAMILY MEMBER"/>
    <property type="match status" value="1"/>
</dbReference>
<organism evidence="4 5">
    <name type="scientific">Gilvimarinus algae</name>
    <dbReference type="NCBI Taxonomy" id="3058037"/>
    <lineage>
        <taxon>Bacteria</taxon>
        <taxon>Pseudomonadati</taxon>
        <taxon>Pseudomonadota</taxon>
        <taxon>Gammaproteobacteria</taxon>
        <taxon>Cellvibrionales</taxon>
        <taxon>Cellvibrionaceae</taxon>
        <taxon>Gilvimarinus</taxon>
    </lineage>
</organism>
<dbReference type="InterPro" id="IPR001375">
    <property type="entry name" value="Peptidase_S9_cat"/>
</dbReference>
<dbReference type="InterPro" id="IPR029058">
    <property type="entry name" value="AB_hydrolase_fold"/>
</dbReference>
<name>A0ABT8TIX7_9GAMM</name>
<dbReference type="SUPFAM" id="SSF82171">
    <property type="entry name" value="DPP6 N-terminal domain-like"/>
    <property type="match status" value="1"/>
</dbReference>
<protein>
    <submittedName>
        <fullName evidence="4">Prolyl oligopeptidase family serine peptidase</fullName>
    </submittedName>
</protein>
<dbReference type="PANTHER" id="PTHR42776:SF27">
    <property type="entry name" value="DIPEPTIDYL PEPTIDASE FAMILY MEMBER 6"/>
    <property type="match status" value="1"/>
</dbReference>
<proteinExistence type="predicted"/>
<evidence type="ECO:0000313" key="4">
    <source>
        <dbReference type="EMBL" id="MDO3384044.1"/>
    </source>
</evidence>
<dbReference type="Proteomes" id="UP001168380">
    <property type="component" value="Unassembled WGS sequence"/>
</dbReference>
<keyword evidence="2" id="KW-0732">Signal</keyword>
<evidence type="ECO:0000256" key="1">
    <source>
        <dbReference type="ARBA" id="ARBA00022801"/>
    </source>
</evidence>
<gene>
    <name evidence="4" type="ORF">QWI16_17815</name>
</gene>
<reference evidence="4" key="1">
    <citation type="submission" date="2023-07" db="EMBL/GenBank/DDBJ databases">
        <title>Gilvimarinus algae sp. nov., isolated from the surface of Kelp.</title>
        <authorList>
            <person name="Sun Y.Y."/>
            <person name="Gong Y."/>
            <person name="Du Z.J."/>
        </authorList>
    </citation>
    <scope>NUCLEOTIDE SEQUENCE</scope>
    <source>
        <strain evidence="4">SDUM040014</strain>
    </source>
</reference>
<sequence length="658" mass="72984">MDASRFFSLLLILCMTLSAQAESEQVQAAMSIDRAVQLYGALPRTSKMRVSPNGKLIAFLKSTTDSSSVLVYSLEEKKVVSGANVSEIRPHQIYFMDDDHLILVASEHRRVMGFRGRFDVSTAFALNTKSGDINQLLRPGEGIYAGQTGLGGVVGTSENNRYIYMPAFVAESATDLSPDFSLMRVKVSSPRRPKQWVKGDKDTIDYFMDGEGNVVAQEQFENHNNRHLIKVPAERGWKTIFSQNTVIKDVEFVGLTPNYQSLVMINENPATGRIGYFTVSLADGEVSQRPLGREDADVDHVLMDINRVVHGLVYAGFTPDYELFDASRQSRVEAIIKQFPNEMVSLIDWSPDWRHLVFKVEGLSSAGSFYLASEGGEPRFLANAYPDISPEIIQPTAVYAFQASDGMTIPTLLTLSLSQAENPQRMATVILPHGGPASYDRKGFDWLAQALAARGYLVLQPQFRGSTGFGVEHYLAGQGQWGRKMQDDLTEAVHYFAKGGLVDPERVCILGASYGGYAALAGVAFTPELYACAVSINGVADVKRMLKDERSARGKDHWVVAYFEQSAVAKDYSDDDLRAISPYYAADKVQAPVLLIHGEEDEVVPIHHSIEMEDALSDADKLVRFVTLKNENHYLMEGATRQQALHEILRFIEPYLAE</sequence>
<feature type="domain" description="Peptidase S9 prolyl oligopeptidase catalytic" evidence="3">
    <location>
        <begin position="444"/>
        <end position="656"/>
    </location>
</feature>
<evidence type="ECO:0000259" key="3">
    <source>
        <dbReference type="Pfam" id="PF00326"/>
    </source>
</evidence>
<keyword evidence="1" id="KW-0378">Hydrolase</keyword>
<dbReference type="EMBL" id="JAULRT010000062">
    <property type="protein sequence ID" value="MDO3384044.1"/>
    <property type="molecule type" value="Genomic_DNA"/>
</dbReference>
<comment type="caution">
    <text evidence="4">The sequence shown here is derived from an EMBL/GenBank/DDBJ whole genome shotgun (WGS) entry which is preliminary data.</text>
</comment>
<keyword evidence="5" id="KW-1185">Reference proteome</keyword>
<accession>A0ABT8TIX7</accession>
<dbReference type="Gene3D" id="3.40.50.1820">
    <property type="entry name" value="alpha/beta hydrolase"/>
    <property type="match status" value="1"/>
</dbReference>
<feature type="signal peptide" evidence="2">
    <location>
        <begin position="1"/>
        <end position="21"/>
    </location>
</feature>
<dbReference type="SUPFAM" id="SSF53474">
    <property type="entry name" value="alpha/beta-Hydrolases"/>
    <property type="match status" value="1"/>
</dbReference>